<dbReference type="PANTHER" id="PTHR11926">
    <property type="entry name" value="GLUCOSYL/GLUCURONOSYL TRANSFERASES"/>
    <property type="match status" value="1"/>
</dbReference>
<dbReference type="Gene3D" id="3.40.50.2000">
    <property type="entry name" value="Glycogen Phosphorylase B"/>
    <property type="match status" value="2"/>
</dbReference>
<comment type="similarity">
    <text evidence="1 4">Belongs to the UDP-glycosyltransferase family.</text>
</comment>
<name>A0AA41VUJ3_PAPNU</name>
<evidence type="ECO:0000256" key="1">
    <source>
        <dbReference type="ARBA" id="ARBA00009995"/>
    </source>
</evidence>
<evidence type="ECO:0000313" key="7">
    <source>
        <dbReference type="Proteomes" id="UP001177140"/>
    </source>
</evidence>
<dbReference type="Proteomes" id="UP001177140">
    <property type="component" value="Unassembled WGS sequence"/>
</dbReference>
<dbReference type="AlphaFoldDB" id="A0AA41VUJ3"/>
<keyword evidence="2 4" id="KW-0328">Glycosyltransferase</keyword>
<dbReference type="PROSITE" id="PS00375">
    <property type="entry name" value="UDPGT"/>
    <property type="match status" value="1"/>
</dbReference>
<evidence type="ECO:0000256" key="3">
    <source>
        <dbReference type="ARBA" id="ARBA00022679"/>
    </source>
</evidence>
<dbReference type="CDD" id="cd03784">
    <property type="entry name" value="GT1_Gtf-like"/>
    <property type="match status" value="1"/>
</dbReference>
<evidence type="ECO:0000256" key="5">
    <source>
        <dbReference type="RuleBase" id="RU362057"/>
    </source>
</evidence>
<dbReference type="SUPFAM" id="SSF53756">
    <property type="entry name" value="UDP-Glycosyltransferase/glycogen phosphorylase"/>
    <property type="match status" value="1"/>
</dbReference>
<dbReference type="PANTHER" id="PTHR11926:SF774">
    <property type="entry name" value="UDP-GLYCOSYLTRANSFERASE 85A1-RELATED"/>
    <property type="match status" value="1"/>
</dbReference>
<keyword evidence="7" id="KW-1185">Reference proteome</keyword>
<proteinExistence type="inferred from homology"/>
<comment type="caution">
    <text evidence="6">The sequence shown here is derived from an EMBL/GenBank/DDBJ whole genome shotgun (WGS) entry which is preliminary data.</text>
</comment>
<reference evidence="6" key="1">
    <citation type="submission" date="2022-03" db="EMBL/GenBank/DDBJ databases">
        <title>A functionally conserved STORR gene fusion in Papaver species that diverged 16.8 million years ago.</title>
        <authorList>
            <person name="Catania T."/>
        </authorList>
    </citation>
    <scope>NUCLEOTIDE SEQUENCE</scope>
    <source>
        <strain evidence="6">S-191538</strain>
    </source>
</reference>
<dbReference type="InterPro" id="IPR002213">
    <property type="entry name" value="UDP_glucos_trans"/>
</dbReference>
<accession>A0AA41VUJ3</accession>
<dbReference type="GO" id="GO:0080043">
    <property type="term" value="F:quercetin 3-O-glucosyltransferase activity"/>
    <property type="evidence" value="ECO:0007669"/>
    <property type="project" value="TreeGrafter"/>
</dbReference>
<dbReference type="FunFam" id="3.40.50.2000:FF:000027">
    <property type="entry name" value="Glycosyltransferase"/>
    <property type="match status" value="1"/>
</dbReference>
<evidence type="ECO:0000256" key="4">
    <source>
        <dbReference type="RuleBase" id="RU003718"/>
    </source>
</evidence>
<protein>
    <recommendedName>
        <fullName evidence="5">Glycosyltransferase</fullName>
        <ecNumber evidence="5">2.4.1.-</ecNumber>
    </recommendedName>
</protein>
<dbReference type="EC" id="2.4.1.-" evidence="5"/>
<keyword evidence="3 4" id="KW-0808">Transferase</keyword>
<dbReference type="GO" id="GO:0080044">
    <property type="term" value="F:quercetin 7-O-glucosyltransferase activity"/>
    <property type="evidence" value="ECO:0007669"/>
    <property type="project" value="TreeGrafter"/>
</dbReference>
<gene>
    <name evidence="6" type="ORF">MKW94_006085</name>
</gene>
<organism evidence="6 7">
    <name type="scientific">Papaver nudicaule</name>
    <name type="common">Iceland poppy</name>
    <dbReference type="NCBI Taxonomy" id="74823"/>
    <lineage>
        <taxon>Eukaryota</taxon>
        <taxon>Viridiplantae</taxon>
        <taxon>Streptophyta</taxon>
        <taxon>Embryophyta</taxon>
        <taxon>Tracheophyta</taxon>
        <taxon>Spermatophyta</taxon>
        <taxon>Magnoliopsida</taxon>
        <taxon>Ranunculales</taxon>
        <taxon>Papaveraceae</taxon>
        <taxon>Papaveroideae</taxon>
        <taxon>Papaver</taxon>
    </lineage>
</organism>
<dbReference type="Pfam" id="PF00201">
    <property type="entry name" value="UDPGT"/>
    <property type="match status" value="1"/>
</dbReference>
<dbReference type="EMBL" id="JAJJMA010296235">
    <property type="protein sequence ID" value="MCL7047722.1"/>
    <property type="molecule type" value="Genomic_DNA"/>
</dbReference>
<sequence>MEKSHVICIPFPVQSHITSMMNLAKILHFRGSHITFVNSEFNHQRLLNSRGPDSLKGLPDFRFETIPDGLPPPTDPNATQDIVSLAFSVRENCLEPFRNLIYKLNSAKHPNVQPVSCIVSDVPMCFTLQAAKEFGIPGFLYFSISFSTNACFLHLPNLMQRGLVPPKDESYLTNGYLDTPIDGIPGMKDIRFRDLPSFFRTTDPNDAFLSSSIVETEKTYNATAWIFNTFDALEIEILEASKSQLPLPPVYTVGPLHSLLHQIPLVGSQSLGSNLWIEDVKCLEWLDSKEPNSVVYVNFGSITVMTTQQLVEFAWGLANSKQNFLWIIRPDLVVGESATLPPEFAEEIKERGLVSGWCPQEDVLNHSSIAGFLTHCGWNSILESLCCGVPMICWPFFADQQTNCRYVCKHWEVDMEIDNNVKRDEVEGLVRELMEGEKGKNMKKKAMEWKKKAEEATSAGGSSYANLDKIVNEMIVRKIKEE</sequence>
<evidence type="ECO:0000313" key="6">
    <source>
        <dbReference type="EMBL" id="MCL7047722.1"/>
    </source>
</evidence>
<dbReference type="InterPro" id="IPR035595">
    <property type="entry name" value="UDP_glycos_trans_CS"/>
</dbReference>
<evidence type="ECO:0000256" key="2">
    <source>
        <dbReference type="ARBA" id="ARBA00022676"/>
    </source>
</evidence>
<dbReference type="FunFam" id="3.40.50.2000:FF:000065">
    <property type="entry name" value="Glycosyltransferase"/>
    <property type="match status" value="1"/>
</dbReference>